<proteinExistence type="inferred from homology"/>
<dbReference type="InterPro" id="IPR004604">
    <property type="entry name" value="DNA_recomb/repair_RecN"/>
</dbReference>
<comment type="caution">
    <text evidence="12">The sequence shown here is derived from an EMBL/GenBank/DDBJ whole genome shotgun (WGS) entry which is preliminary data.</text>
</comment>
<dbReference type="PANTHER" id="PTHR11059">
    <property type="entry name" value="DNA REPAIR PROTEIN RECN"/>
    <property type="match status" value="1"/>
</dbReference>
<reference evidence="12 13" key="1">
    <citation type="submission" date="2017-07" db="EMBL/GenBank/DDBJ databases">
        <title>Draft whole genome sequences of clinical Proprionibacteriaceae strains.</title>
        <authorList>
            <person name="Bernier A.-M."/>
            <person name="Bernard K."/>
            <person name="Domingo M.-C."/>
        </authorList>
    </citation>
    <scope>NUCLEOTIDE SEQUENCE [LARGE SCALE GENOMIC DNA]</scope>
    <source>
        <strain evidence="12 13">NML 150081</strain>
    </source>
</reference>
<dbReference type="Gene3D" id="3.40.50.300">
    <property type="entry name" value="P-loop containing nucleotide triphosphate hydrolases"/>
    <property type="match status" value="2"/>
</dbReference>
<dbReference type="EMBL" id="NMVJ01000006">
    <property type="protein sequence ID" value="OYN91307.1"/>
    <property type="molecule type" value="Genomic_DNA"/>
</dbReference>
<feature type="coiled-coil region" evidence="10">
    <location>
        <begin position="340"/>
        <end position="374"/>
    </location>
</feature>
<keyword evidence="10" id="KW-0175">Coiled coil</keyword>
<accession>A0A255EIF7</accession>
<evidence type="ECO:0000256" key="4">
    <source>
        <dbReference type="ARBA" id="ARBA00022741"/>
    </source>
</evidence>
<name>A0A255EIF7_9ACTN</name>
<dbReference type="InterPro" id="IPR003395">
    <property type="entry name" value="RecF/RecN/SMC_N"/>
</dbReference>
<dbReference type="Pfam" id="PF02463">
    <property type="entry name" value="SMC_N"/>
    <property type="match status" value="1"/>
</dbReference>
<evidence type="ECO:0000256" key="2">
    <source>
        <dbReference type="ARBA" id="ARBA00009441"/>
    </source>
</evidence>
<gene>
    <name evidence="12" type="primary">recN</name>
    <name evidence="12" type="ORF">CGZ91_07660</name>
</gene>
<dbReference type="RefSeq" id="WP_094453906.1">
    <property type="nucleotide sequence ID" value="NZ_NMVJ01000006.1"/>
</dbReference>
<comment type="function">
    <text evidence="1 9">May be involved in recombinational repair of damaged DNA.</text>
</comment>
<dbReference type="SUPFAM" id="SSF52540">
    <property type="entry name" value="P-loop containing nucleoside triphosphate hydrolases"/>
    <property type="match status" value="2"/>
</dbReference>
<evidence type="ECO:0000259" key="11">
    <source>
        <dbReference type="Pfam" id="PF02463"/>
    </source>
</evidence>
<dbReference type="PANTHER" id="PTHR11059:SF0">
    <property type="entry name" value="DNA REPAIR PROTEIN RECN"/>
    <property type="match status" value="1"/>
</dbReference>
<protein>
    <recommendedName>
        <fullName evidence="3 9">DNA repair protein RecN</fullName>
    </recommendedName>
    <alternativeName>
        <fullName evidence="8 9">Recombination protein N</fullName>
    </alternativeName>
</protein>
<evidence type="ECO:0000256" key="10">
    <source>
        <dbReference type="SAM" id="Coils"/>
    </source>
</evidence>
<dbReference type="CDD" id="cd03241">
    <property type="entry name" value="ABC_RecN"/>
    <property type="match status" value="1"/>
</dbReference>
<dbReference type="GO" id="GO:0009432">
    <property type="term" value="P:SOS response"/>
    <property type="evidence" value="ECO:0007669"/>
    <property type="project" value="TreeGrafter"/>
</dbReference>
<evidence type="ECO:0000256" key="3">
    <source>
        <dbReference type="ARBA" id="ARBA00021315"/>
    </source>
</evidence>
<sequence length="568" mass="60201">MLTDLRIRRLGVIDEANVDLASGLTVVTGETGAGKTMVVTGLGLLLGQRADTGLIRSGSRSARVEGTWLPVVDSVAAVAEELGAEWDDDGLVTVREVASNGSRAYVGGARVPNGKLAEVASAGLTIHGQSEQVRLASSERQREVLDACAGPQMATLLERYRAVHQECRTVQAERDRLRQHAQERARELDMLRFSLDEIAAVEPQPGEDADLHAETVRLQATDDLRQAAAEASMALAGDDTGEDPGAMGRLGRAREVLGRAARDDATLADLASRAGELSHLANDLASEVASYLAGLEADPQRLEWIAARQADLAKLTRKYGEDVDAVLAWAATSAQRVAELDGDDTRIDELDARAEALQQQLQQLADEVTVARQEAATDLAEAATSELAALAMPHARISFEIERIEPGPSGQDRVQLMFTANPGSTPGPLGKVASGGELSRVRLALEVVLAERSGSAHHTFVFDEVDAGVGGAVATEIGRRLSRLARTAQVIVVTHLAQVAAFADLHLVVAKASDGQVTSSQVRRVADRDRSAELARMMGGTQAEVALAHAEELLAAAQASRDRHGADS</sequence>
<feature type="domain" description="RecF/RecN/SMC N-terminal" evidence="11">
    <location>
        <begin position="14"/>
        <end position="514"/>
    </location>
</feature>
<evidence type="ECO:0000256" key="9">
    <source>
        <dbReference type="PIRNR" id="PIRNR003128"/>
    </source>
</evidence>
<dbReference type="GO" id="GO:0006281">
    <property type="term" value="P:DNA repair"/>
    <property type="evidence" value="ECO:0007669"/>
    <property type="project" value="UniProtKB-KW"/>
</dbReference>
<dbReference type="AlphaFoldDB" id="A0A255EIF7"/>
<dbReference type="OrthoDB" id="9806954at2"/>
<keyword evidence="4" id="KW-0547">Nucleotide-binding</keyword>
<dbReference type="GO" id="GO:0043590">
    <property type="term" value="C:bacterial nucleoid"/>
    <property type="evidence" value="ECO:0007669"/>
    <property type="project" value="TreeGrafter"/>
</dbReference>
<evidence type="ECO:0000256" key="5">
    <source>
        <dbReference type="ARBA" id="ARBA00022763"/>
    </source>
</evidence>
<evidence type="ECO:0000256" key="8">
    <source>
        <dbReference type="ARBA" id="ARBA00033408"/>
    </source>
</evidence>
<evidence type="ECO:0000256" key="1">
    <source>
        <dbReference type="ARBA" id="ARBA00003618"/>
    </source>
</evidence>
<keyword evidence="5 9" id="KW-0227">DNA damage</keyword>
<dbReference type="InterPro" id="IPR027417">
    <property type="entry name" value="P-loop_NTPase"/>
</dbReference>
<dbReference type="NCBIfam" id="TIGR00634">
    <property type="entry name" value="recN"/>
    <property type="match status" value="1"/>
</dbReference>
<evidence type="ECO:0000256" key="6">
    <source>
        <dbReference type="ARBA" id="ARBA00022840"/>
    </source>
</evidence>
<dbReference type="GO" id="GO:0005524">
    <property type="term" value="F:ATP binding"/>
    <property type="evidence" value="ECO:0007669"/>
    <property type="project" value="UniProtKB-KW"/>
</dbReference>
<keyword evidence="6" id="KW-0067">ATP-binding</keyword>
<organism evidence="12 13">
    <name type="scientific">Parenemella sanctibonifatiensis</name>
    <dbReference type="NCBI Taxonomy" id="2016505"/>
    <lineage>
        <taxon>Bacteria</taxon>
        <taxon>Bacillati</taxon>
        <taxon>Actinomycetota</taxon>
        <taxon>Actinomycetes</taxon>
        <taxon>Propionibacteriales</taxon>
        <taxon>Propionibacteriaceae</taxon>
        <taxon>Parenemella</taxon>
    </lineage>
</organism>
<dbReference type="PIRSF" id="PIRSF003128">
    <property type="entry name" value="RecN"/>
    <property type="match status" value="1"/>
</dbReference>
<dbReference type="Proteomes" id="UP000216300">
    <property type="component" value="Unassembled WGS sequence"/>
</dbReference>
<dbReference type="GO" id="GO:0006310">
    <property type="term" value="P:DNA recombination"/>
    <property type="evidence" value="ECO:0007669"/>
    <property type="project" value="InterPro"/>
</dbReference>
<keyword evidence="7 9" id="KW-0234">DNA repair</keyword>
<evidence type="ECO:0000313" key="12">
    <source>
        <dbReference type="EMBL" id="OYN91307.1"/>
    </source>
</evidence>
<keyword evidence="13" id="KW-1185">Reference proteome</keyword>
<dbReference type="FunFam" id="3.40.50.300:FF:000356">
    <property type="entry name" value="DNA repair protein RecN"/>
    <property type="match status" value="1"/>
</dbReference>
<evidence type="ECO:0000256" key="7">
    <source>
        <dbReference type="ARBA" id="ARBA00023204"/>
    </source>
</evidence>
<evidence type="ECO:0000313" key="13">
    <source>
        <dbReference type="Proteomes" id="UP000216300"/>
    </source>
</evidence>
<comment type="similarity">
    <text evidence="2 9">Belongs to the RecN family.</text>
</comment>